<name>K1X030_MARBU</name>
<sequence>MPQGGSWMRNKNNNTYARLLASRTTTLIETSKRRQRPYDDTRGFTTLRRIYSKSAKASRALGEIPGTHTTVIGKGLDRNERQYASTAAVFLKSRLLMAMSGSRRQKGPLVITAIGAGALFIGLKWKAVLARSEAAKKTSTKENYNYSVAPGRSGKSSIRHSNIRISIG</sequence>
<dbReference type="InParanoid" id="K1X030"/>
<gene>
    <name evidence="2" type="ORF">MBM_03315</name>
</gene>
<accession>K1X030</accession>
<dbReference type="Proteomes" id="UP000006753">
    <property type="component" value="Unassembled WGS sequence"/>
</dbReference>
<organism evidence="2 3">
    <name type="scientific">Marssonina brunnea f. sp. multigermtubi (strain MB_m1)</name>
    <name type="common">Marssonina leaf spot fungus</name>
    <dbReference type="NCBI Taxonomy" id="1072389"/>
    <lineage>
        <taxon>Eukaryota</taxon>
        <taxon>Fungi</taxon>
        <taxon>Dikarya</taxon>
        <taxon>Ascomycota</taxon>
        <taxon>Pezizomycotina</taxon>
        <taxon>Leotiomycetes</taxon>
        <taxon>Helotiales</taxon>
        <taxon>Drepanopezizaceae</taxon>
        <taxon>Drepanopeziza</taxon>
    </lineage>
</organism>
<dbReference type="EMBL" id="JH921433">
    <property type="protein sequence ID" value="EKD18322.1"/>
    <property type="molecule type" value="Genomic_DNA"/>
</dbReference>
<keyword evidence="1" id="KW-0472">Membrane</keyword>
<keyword evidence="1" id="KW-1133">Transmembrane helix</keyword>
<evidence type="ECO:0000313" key="3">
    <source>
        <dbReference type="Proteomes" id="UP000006753"/>
    </source>
</evidence>
<evidence type="ECO:0000256" key="1">
    <source>
        <dbReference type="SAM" id="Phobius"/>
    </source>
</evidence>
<feature type="transmembrane region" description="Helical" evidence="1">
    <location>
        <begin position="107"/>
        <end position="125"/>
    </location>
</feature>
<dbReference type="KEGG" id="mbe:MBM_03315"/>
<dbReference type="HOGENOM" id="CLU_1586840_0_0_1"/>
<keyword evidence="3" id="KW-1185">Reference proteome</keyword>
<dbReference type="OrthoDB" id="3562691at2759"/>
<evidence type="ECO:0000313" key="2">
    <source>
        <dbReference type="EMBL" id="EKD18322.1"/>
    </source>
</evidence>
<dbReference type="AlphaFoldDB" id="K1X030"/>
<reference evidence="2 3" key="1">
    <citation type="journal article" date="2012" name="BMC Genomics">
        <title>Sequencing the genome of Marssonina brunnea reveals fungus-poplar co-evolution.</title>
        <authorList>
            <person name="Zhu S."/>
            <person name="Cao Y.-Z."/>
            <person name="Jiang C."/>
            <person name="Tan B.-Y."/>
            <person name="Wang Z."/>
            <person name="Feng S."/>
            <person name="Zhang L."/>
            <person name="Su X.-H."/>
            <person name="Brejova B."/>
            <person name="Vinar T."/>
            <person name="Xu M."/>
            <person name="Wang M.-X."/>
            <person name="Zhang S.-G."/>
            <person name="Huang M.-R."/>
            <person name="Wu R."/>
            <person name="Zhou Y."/>
        </authorList>
    </citation>
    <scope>NUCLEOTIDE SEQUENCE [LARGE SCALE GENOMIC DNA]</scope>
    <source>
        <strain evidence="2 3">MB_m1</strain>
    </source>
</reference>
<protein>
    <submittedName>
        <fullName evidence="2">Uncharacterized protein</fullName>
    </submittedName>
</protein>
<keyword evidence="1" id="KW-0812">Transmembrane</keyword>
<proteinExistence type="predicted"/>